<protein>
    <submittedName>
        <fullName evidence="2">Uncharacterized protein</fullName>
    </submittedName>
</protein>
<organism evidence="2 3">
    <name type="scientific">Nesidiocoris tenuis</name>
    <dbReference type="NCBI Taxonomy" id="355587"/>
    <lineage>
        <taxon>Eukaryota</taxon>
        <taxon>Metazoa</taxon>
        <taxon>Ecdysozoa</taxon>
        <taxon>Arthropoda</taxon>
        <taxon>Hexapoda</taxon>
        <taxon>Insecta</taxon>
        <taxon>Pterygota</taxon>
        <taxon>Neoptera</taxon>
        <taxon>Paraneoptera</taxon>
        <taxon>Hemiptera</taxon>
        <taxon>Heteroptera</taxon>
        <taxon>Panheteroptera</taxon>
        <taxon>Cimicomorpha</taxon>
        <taxon>Miridae</taxon>
        <taxon>Dicyphina</taxon>
        <taxon>Nesidiocoris</taxon>
    </lineage>
</organism>
<keyword evidence="1" id="KW-1133">Transmembrane helix</keyword>
<dbReference type="AlphaFoldDB" id="A0A6H5HQQ5"/>
<evidence type="ECO:0000256" key="1">
    <source>
        <dbReference type="SAM" id="Phobius"/>
    </source>
</evidence>
<keyword evidence="1" id="KW-0812">Transmembrane</keyword>
<dbReference type="Proteomes" id="UP000479000">
    <property type="component" value="Unassembled WGS sequence"/>
</dbReference>
<reference evidence="2 3" key="1">
    <citation type="submission" date="2020-02" db="EMBL/GenBank/DDBJ databases">
        <authorList>
            <person name="Ferguson B K."/>
        </authorList>
    </citation>
    <scope>NUCLEOTIDE SEQUENCE [LARGE SCALE GENOMIC DNA]</scope>
</reference>
<proteinExistence type="predicted"/>
<accession>A0A6H5HQQ5</accession>
<evidence type="ECO:0000313" key="3">
    <source>
        <dbReference type="Proteomes" id="UP000479000"/>
    </source>
</evidence>
<name>A0A6H5HQQ5_9HEMI</name>
<feature type="transmembrane region" description="Helical" evidence="1">
    <location>
        <begin position="425"/>
        <end position="448"/>
    </location>
</feature>
<keyword evidence="1" id="KW-0472">Membrane</keyword>
<dbReference type="EMBL" id="CADCXU010035279">
    <property type="protein sequence ID" value="CAB0020371.1"/>
    <property type="molecule type" value="Genomic_DNA"/>
</dbReference>
<keyword evidence="3" id="KW-1185">Reference proteome</keyword>
<dbReference type="OrthoDB" id="6341359at2759"/>
<sequence length="472" mass="54141">MFSNCMNLCFKLARRLYRTGTTLQFEGFLLRLIGPIVEDKSAESILYLFTEMEHPNRIVRLNVLTDDEKERRRIFLGLKPAFHSDVQPESDEWFLRMNYVEGSLPYAHISEHEIPAHAQWKVWQATIKRRHSNTLQNLSLRTRKAPTDDRNLRQSSINLTWRPKCPSIYTNFQAAITRMPTLRTEGQHGLHYPIPLNTYKANMLTSLTYPRDAIRRNYVNVRWPYARLEWRQMERNAKTVPVRMETTMEVKKSCEAVMYPGDSSRVLWATLTPRGTTRAVAAATTTSSQVDAMAATTFDNTGFADNPDYRPSIVVLMSLIECTKPLASREYCEKVQFDFRNQQQALDDFSACVERDDLRIDELQKRFIRGWAKYAAKAGAGSALRVLENPEMRDILLPGDEWDAVISKAVQGNPPDPEPVPKPRIFIVEIVMVIVATTLTALGAFWTLKLKSLVEQMTKCVSKELGRVTTLS</sequence>
<gene>
    <name evidence="2" type="ORF">NTEN_LOCUS23959</name>
</gene>
<evidence type="ECO:0000313" key="2">
    <source>
        <dbReference type="EMBL" id="CAB0020371.1"/>
    </source>
</evidence>